<dbReference type="Proteomes" id="UP000196440">
    <property type="component" value="Unassembled WGS sequence"/>
</dbReference>
<reference evidence="1 2" key="1">
    <citation type="submission" date="2017-05" db="EMBL/GenBank/DDBJ databases">
        <title>Whole genome sequencing of Yersinia kristensenii.</title>
        <authorList>
            <person name="Campioni F."/>
        </authorList>
    </citation>
    <scope>NUCLEOTIDE SEQUENCE [LARGE SCALE GENOMIC DNA]</scope>
    <source>
        <strain evidence="1 2">CFSAN060536</strain>
    </source>
</reference>
<name>A0A209A3Z7_YERIN</name>
<comment type="caution">
    <text evidence="1">The sequence shown here is derived from an EMBL/GenBank/DDBJ whole genome shotgun (WGS) entry which is preliminary data.</text>
</comment>
<organism evidence="1 2">
    <name type="scientific">Yersinia intermedia</name>
    <dbReference type="NCBI Taxonomy" id="631"/>
    <lineage>
        <taxon>Bacteria</taxon>
        <taxon>Pseudomonadati</taxon>
        <taxon>Pseudomonadota</taxon>
        <taxon>Gammaproteobacteria</taxon>
        <taxon>Enterobacterales</taxon>
        <taxon>Yersiniaceae</taxon>
        <taxon>Yersinia</taxon>
    </lineage>
</organism>
<dbReference type="EMBL" id="NHOI01000010">
    <property type="protein sequence ID" value="OVZ87501.1"/>
    <property type="molecule type" value="Genomic_DNA"/>
</dbReference>
<evidence type="ECO:0000313" key="1">
    <source>
        <dbReference type="EMBL" id="OVZ87501.1"/>
    </source>
</evidence>
<accession>A0A209A3Z7</accession>
<gene>
    <name evidence="1" type="ORF">CBW57_07855</name>
</gene>
<sequence>MRRRQAKKKASTRAGLKNTGSNVSNVVLSCLKPEAIGLILKSKMMIMVLNSTCKHFVENFSHYHTNSDGIMYTYRVKYGYHRQLPSQLPTV</sequence>
<protein>
    <submittedName>
        <fullName evidence="1">Uncharacterized protein</fullName>
    </submittedName>
</protein>
<proteinExistence type="predicted"/>
<dbReference type="PROSITE" id="PS51257">
    <property type="entry name" value="PROKAR_LIPOPROTEIN"/>
    <property type="match status" value="1"/>
</dbReference>
<dbReference type="AlphaFoldDB" id="A0A209A3Z7"/>
<evidence type="ECO:0000313" key="2">
    <source>
        <dbReference type="Proteomes" id="UP000196440"/>
    </source>
</evidence>